<name>A0A146KJJ0_9EUKA</name>
<dbReference type="InterPro" id="IPR005301">
    <property type="entry name" value="MOB_kinase_act_fam"/>
</dbReference>
<gene>
    <name evidence="1" type="ORF">TPC1_11348</name>
</gene>
<dbReference type="SMART" id="SM01388">
    <property type="entry name" value="Mob1_phocein"/>
    <property type="match status" value="1"/>
</dbReference>
<feature type="non-terminal residue" evidence="1">
    <location>
        <position position="1"/>
    </location>
</feature>
<dbReference type="PANTHER" id="PTHR22599">
    <property type="entry name" value="MPS ONE BINDER KINASE ACTIVATOR-LIKE MOB"/>
    <property type="match status" value="1"/>
</dbReference>
<dbReference type="SUPFAM" id="SSF101152">
    <property type="entry name" value="Mob1/phocein"/>
    <property type="match status" value="1"/>
</dbReference>
<evidence type="ECO:0000313" key="1">
    <source>
        <dbReference type="EMBL" id="JAP95601.1"/>
    </source>
</evidence>
<protein>
    <submittedName>
        <fullName evidence="1">Mob1/phocein family protein</fullName>
    </submittedName>
</protein>
<dbReference type="Pfam" id="PF03637">
    <property type="entry name" value="Mob1_phocein"/>
    <property type="match status" value="1"/>
</dbReference>
<dbReference type="AlphaFoldDB" id="A0A146KJJ0"/>
<sequence>QNTAGLPDQQLYPVKFYTAGQSLRIEQLINQQMDAKLMQSYVREYLDNLPPNAVDKFFEPPLQQSPILTKVLRFENMSLILQEMSHLLAHLSPECTKTSCPTMLATVEWKFLCTVHGTEPQDCCAVSYSSHFLDSGVPTFLKSCSQDFLQPSNRTAVAEAVKNYQFIERRSYRILAHGHFHHKQAFSNFENEKYLYRRFIKYLNVYAPKQIASM</sequence>
<organism evidence="1">
    <name type="scientific">Trepomonas sp. PC1</name>
    <dbReference type="NCBI Taxonomy" id="1076344"/>
    <lineage>
        <taxon>Eukaryota</taxon>
        <taxon>Metamonada</taxon>
        <taxon>Diplomonadida</taxon>
        <taxon>Hexamitidae</taxon>
        <taxon>Hexamitinae</taxon>
        <taxon>Trepomonas</taxon>
    </lineage>
</organism>
<dbReference type="EMBL" id="GDID01001005">
    <property type="protein sequence ID" value="JAP95601.1"/>
    <property type="molecule type" value="Transcribed_RNA"/>
</dbReference>
<dbReference type="Gene3D" id="1.20.140.30">
    <property type="entry name" value="MOB kinase activator"/>
    <property type="match status" value="1"/>
</dbReference>
<dbReference type="InterPro" id="IPR036703">
    <property type="entry name" value="MOB_kinase_act_sf"/>
</dbReference>
<reference evidence="1" key="1">
    <citation type="submission" date="2015-07" db="EMBL/GenBank/DDBJ databases">
        <title>Adaptation to a free-living lifestyle via gene acquisitions in the diplomonad Trepomonas sp. PC1.</title>
        <authorList>
            <person name="Xu F."/>
            <person name="Jerlstrom-Hultqvist J."/>
            <person name="Kolisko M."/>
            <person name="Simpson A.G.B."/>
            <person name="Roger A.J."/>
            <person name="Svard S.G."/>
            <person name="Andersson J.O."/>
        </authorList>
    </citation>
    <scope>NUCLEOTIDE SEQUENCE</scope>
    <source>
        <strain evidence="1">PC1</strain>
    </source>
</reference>
<feature type="non-terminal residue" evidence="1">
    <location>
        <position position="214"/>
    </location>
</feature>
<proteinExistence type="predicted"/>
<accession>A0A146KJJ0</accession>